<comment type="function">
    <text evidence="4">Binds to the 23S rRNA.</text>
</comment>
<dbReference type="GO" id="GO:0019843">
    <property type="term" value="F:rRNA binding"/>
    <property type="evidence" value="ECO:0007669"/>
    <property type="project" value="UniProtKB-UniRule"/>
</dbReference>
<reference evidence="8" key="1">
    <citation type="journal article" date="2020" name="mSystems">
        <title>Genome- and Community-Level Interaction Insights into Carbon Utilization and Element Cycling Functions of Hydrothermarchaeota in Hydrothermal Sediment.</title>
        <authorList>
            <person name="Zhou Z."/>
            <person name="Liu Y."/>
            <person name="Xu W."/>
            <person name="Pan J."/>
            <person name="Luo Z.H."/>
            <person name="Li M."/>
        </authorList>
    </citation>
    <scope>NUCLEOTIDE SEQUENCE [LARGE SCALE GENOMIC DNA]</scope>
    <source>
        <strain evidence="8">HyVt-577</strain>
    </source>
</reference>
<dbReference type="AlphaFoldDB" id="A0A7V4TXU4"/>
<dbReference type="InterPro" id="IPR021131">
    <property type="entry name" value="Ribosomal_uL15/eL18"/>
</dbReference>
<dbReference type="Pfam" id="PF00828">
    <property type="entry name" value="Ribosomal_L27A"/>
    <property type="match status" value="1"/>
</dbReference>
<dbReference type="PANTHER" id="PTHR12934">
    <property type="entry name" value="50S RIBOSOMAL PROTEIN L15"/>
    <property type="match status" value="1"/>
</dbReference>
<dbReference type="InterPro" id="IPR036227">
    <property type="entry name" value="Ribosomal_uL15/eL18_sf"/>
</dbReference>
<feature type="compositionally biased region" description="Basic residues" evidence="6">
    <location>
        <begin position="33"/>
        <end position="46"/>
    </location>
</feature>
<comment type="similarity">
    <text evidence="1 4 5">Belongs to the universal ribosomal protein uL15 family.</text>
</comment>
<dbReference type="InterPro" id="IPR030878">
    <property type="entry name" value="Ribosomal_uL15"/>
</dbReference>
<accession>A0A7V4TXU4</accession>
<gene>
    <name evidence="4" type="primary">rplO</name>
    <name evidence="8" type="ORF">ENK44_01815</name>
</gene>
<feature type="region of interest" description="Disordered" evidence="6">
    <location>
        <begin position="1"/>
        <end position="46"/>
    </location>
</feature>
<keyword evidence="3 4" id="KW-0687">Ribonucleoprotein</keyword>
<dbReference type="PANTHER" id="PTHR12934:SF11">
    <property type="entry name" value="LARGE RIBOSOMAL SUBUNIT PROTEIN UL15M"/>
    <property type="match status" value="1"/>
</dbReference>
<evidence type="ECO:0000313" key="8">
    <source>
        <dbReference type="EMBL" id="HGY54416.1"/>
    </source>
</evidence>
<evidence type="ECO:0000256" key="3">
    <source>
        <dbReference type="ARBA" id="ARBA00023274"/>
    </source>
</evidence>
<feature type="domain" description="Large ribosomal subunit protein uL15/eL18" evidence="7">
    <location>
        <begin position="76"/>
        <end position="144"/>
    </location>
</feature>
<dbReference type="EMBL" id="DRQG01000019">
    <property type="protein sequence ID" value="HGY54416.1"/>
    <property type="molecule type" value="Genomic_DNA"/>
</dbReference>
<evidence type="ECO:0000256" key="4">
    <source>
        <dbReference type="HAMAP-Rule" id="MF_01341"/>
    </source>
</evidence>
<evidence type="ECO:0000256" key="2">
    <source>
        <dbReference type="ARBA" id="ARBA00022980"/>
    </source>
</evidence>
<dbReference type="HAMAP" id="MF_01341">
    <property type="entry name" value="Ribosomal_uL15"/>
    <property type="match status" value="1"/>
</dbReference>
<keyword evidence="4" id="KW-0699">rRNA-binding</keyword>
<name>A0A7V4TXU4_CALAY</name>
<comment type="caution">
    <text evidence="8">The sequence shown here is derived from an EMBL/GenBank/DDBJ whole genome shotgun (WGS) entry which is preliminary data.</text>
</comment>
<dbReference type="GO" id="GO:0003735">
    <property type="term" value="F:structural constituent of ribosome"/>
    <property type="evidence" value="ECO:0007669"/>
    <property type="project" value="InterPro"/>
</dbReference>
<evidence type="ECO:0000256" key="1">
    <source>
        <dbReference type="ARBA" id="ARBA00007320"/>
    </source>
</evidence>
<dbReference type="Gene3D" id="3.100.10.10">
    <property type="match status" value="1"/>
</dbReference>
<evidence type="ECO:0000256" key="6">
    <source>
        <dbReference type="SAM" id="MobiDB-lite"/>
    </source>
</evidence>
<protein>
    <recommendedName>
        <fullName evidence="4">Large ribosomal subunit protein uL15</fullName>
    </recommendedName>
</protein>
<dbReference type="GO" id="GO:0022625">
    <property type="term" value="C:cytosolic large ribosomal subunit"/>
    <property type="evidence" value="ECO:0007669"/>
    <property type="project" value="TreeGrafter"/>
</dbReference>
<comment type="subunit">
    <text evidence="4">Part of the 50S ribosomal subunit.</text>
</comment>
<dbReference type="Proteomes" id="UP000885779">
    <property type="component" value="Unassembled WGS sequence"/>
</dbReference>
<dbReference type="SUPFAM" id="SSF52080">
    <property type="entry name" value="Ribosomal proteins L15p and L18e"/>
    <property type="match status" value="1"/>
</dbReference>
<organism evidence="8">
    <name type="scientific">Caldithrix abyssi</name>
    <dbReference type="NCBI Taxonomy" id="187145"/>
    <lineage>
        <taxon>Bacteria</taxon>
        <taxon>Pseudomonadati</taxon>
        <taxon>Calditrichota</taxon>
        <taxon>Calditrichia</taxon>
        <taxon>Calditrichales</taxon>
        <taxon>Calditrichaceae</taxon>
        <taxon>Caldithrix</taxon>
    </lineage>
</organism>
<dbReference type="PROSITE" id="PS00475">
    <property type="entry name" value="RIBOSOMAL_L15"/>
    <property type="match status" value="1"/>
</dbReference>
<keyword evidence="2 4" id="KW-0689">Ribosomal protein</keyword>
<dbReference type="InterPro" id="IPR001196">
    <property type="entry name" value="Ribosomal_uL15_CS"/>
</dbReference>
<proteinExistence type="inferred from homology"/>
<dbReference type="GO" id="GO:0006412">
    <property type="term" value="P:translation"/>
    <property type="evidence" value="ECO:0007669"/>
    <property type="project" value="UniProtKB-UniRule"/>
</dbReference>
<sequence>MDLASLKPAKGATKNRKRRGRGEGSGLGVTAGRGHKGYRSRGGSKKRAWFEGGQMPLQRRVPKFGFTNINKVVYQVVNVGDLEKLAGIDLINKDVLYEKRLVRKKRLPVKVLGDGEITQKINLEVNAISKSAREKIEKAGGSVTLV</sequence>
<keyword evidence="4" id="KW-0694">RNA-binding</keyword>
<evidence type="ECO:0000259" key="7">
    <source>
        <dbReference type="Pfam" id="PF00828"/>
    </source>
</evidence>
<dbReference type="NCBIfam" id="TIGR01071">
    <property type="entry name" value="rplO_bact"/>
    <property type="match status" value="1"/>
</dbReference>
<dbReference type="InterPro" id="IPR005749">
    <property type="entry name" value="Ribosomal_uL15_bac-type"/>
</dbReference>
<evidence type="ECO:0000256" key="5">
    <source>
        <dbReference type="RuleBase" id="RU003888"/>
    </source>
</evidence>